<dbReference type="AlphaFoldDB" id="A0A6H1UG51"/>
<dbReference type="InterPro" id="IPR001633">
    <property type="entry name" value="EAL_dom"/>
</dbReference>
<dbReference type="PROSITE" id="PS50885">
    <property type="entry name" value="HAMP"/>
    <property type="match status" value="1"/>
</dbReference>
<evidence type="ECO:0000259" key="4">
    <source>
        <dbReference type="PROSITE" id="PS50887"/>
    </source>
</evidence>
<dbReference type="Gene3D" id="3.20.20.450">
    <property type="entry name" value="EAL domain"/>
    <property type="match status" value="1"/>
</dbReference>
<evidence type="ECO:0000313" key="6">
    <source>
        <dbReference type="Proteomes" id="UP000501602"/>
    </source>
</evidence>
<sequence length="642" mass="73001">MTLYKQLSTFVFTVFLLVVAGLSTGQLNETRGFLYQQMQSELDNSSQALSLMLQPSMEQADKVAAETLITAMFDGGLYQSITLKWLADGSQQTWVNNRTDAYIPAWFYRLPLFEEQAKTTTIVSGWLQLGEIEIVSHPGYGYRQIWQSFVTSLFITALMLVLMLTVVKWWLRQLLKPLQHVQQRAENVAQKQFSTPMAEPKTIELALLVRSINTMEAQLKLQFEAHKEHVNTLQKSLLTDAVSGLPNRSYMIGRLKSWLHEPADGCVVMVQLPLLEQVREQFGYQLRDELIGRLGQQLQALPQNVISSRISANELLILVEGVDSTQQHKTTEQLQVILQRFEQSCGLMDPPICAMGAVSRTPQHQVQQILSESDHAMRQAQQSEQQLKWFAQLASQPLSIEQWRTMLNGDLRQHIELYRQPVLDWQSHKPVQWELFGRLNYEGNEYHAGQFLPYLNMINKGEAFDRALIETVTANEALTSSDQRLSINLTAAAVNNTSFRLWLIEHIKQTKTKLQFEVSELLAVDLSDDLLTLRQQLAAVHCPLGVDHFGRELASLDYLQKLAPDFVRLDHAFAGDTSEQTTQLCRALCLTAQGLQIDVYLAGVQEQRQLTPFEQFSLTGYQGFIQPPKRVNEAKPVALVTE</sequence>
<evidence type="ECO:0000259" key="2">
    <source>
        <dbReference type="PROSITE" id="PS50883"/>
    </source>
</evidence>
<dbReference type="SMART" id="SM00267">
    <property type="entry name" value="GGDEF"/>
    <property type="match status" value="1"/>
</dbReference>
<dbReference type="PANTHER" id="PTHR33121:SF79">
    <property type="entry name" value="CYCLIC DI-GMP PHOSPHODIESTERASE PDED-RELATED"/>
    <property type="match status" value="1"/>
</dbReference>
<dbReference type="SUPFAM" id="SSF141868">
    <property type="entry name" value="EAL domain-like"/>
    <property type="match status" value="1"/>
</dbReference>
<name>A0A6H1UG51_9GAMM</name>
<dbReference type="Gene3D" id="6.20.270.20">
    <property type="entry name" value="LapD/MoxY periplasmic domain"/>
    <property type="match status" value="1"/>
</dbReference>
<dbReference type="RefSeq" id="WP_168661586.1">
    <property type="nucleotide sequence ID" value="NZ_CP051180.1"/>
</dbReference>
<dbReference type="EMBL" id="CP051180">
    <property type="protein sequence ID" value="QIZ78024.1"/>
    <property type="molecule type" value="Genomic_DNA"/>
</dbReference>
<evidence type="ECO:0000259" key="3">
    <source>
        <dbReference type="PROSITE" id="PS50885"/>
    </source>
</evidence>
<dbReference type="Pfam" id="PF00563">
    <property type="entry name" value="EAL"/>
    <property type="match status" value="1"/>
</dbReference>
<keyword evidence="6" id="KW-1185">Reference proteome</keyword>
<dbReference type="InterPro" id="IPR042461">
    <property type="entry name" value="LapD_MoxY_peri_C"/>
</dbReference>
<dbReference type="Proteomes" id="UP000501602">
    <property type="component" value="Chromosome"/>
</dbReference>
<evidence type="ECO:0000256" key="1">
    <source>
        <dbReference type="SAM" id="Phobius"/>
    </source>
</evidence>
<keyword evidence="1" id="KW-1133">Transmembrane helix</keyword>
<proteinExistence type="predicted"/>
<dbReference type="Gene3D" id="3.30.110.200">
    <property type="match status" value="1"/>
</dbReference>
<dbReference type="Gene3D" id="3.30.70.270">
    <property type="match status" value="1"/>
</dbReference>
<evidence type="ECO:0000313" key="5">
    <source>
        <dbReference type="EMBL" id="QIZ78024.1"/>
    </source>
</evidence>
<dbReference type="SMART" id="SM00304">
    <property type="entry name" value="HAMP"/>
    <property type="match status" value="1"/>
</dbReference>
<dbReference type="CDD" id="cd06225">
    <property type="entry name" value="HAMP"/>
    <property type="match status" value="1"/>
</dbReference>
<dbReference type="SUPFAM" id="SSF55073">
    <property type="entry name" value="Nucleotide cyclase"/>
    <property type="match status" value="1"/>
</dbReference>
<dbReference type="Pfam" id="PF00990">
    <property type="entry name" value="GGDEF"/>
    <property type="match status" value="1"/>
</dbReference>
<dbReference type="InterPro" id="IPR029787">
    <property type="entry name" value="Nucleotide_cyclase"/>
</dbReference>
<dbReference type="PROSITE" id="PS50883">
    <property type="entry name" value="EAL"/>
    <property type="match status" value="1"/>
</dbReference>
<accession>A0A6H1UG51</accession>
<dbReference type="Gene3D" id="1.10.287.130">
    <property type="match status" value="1"/>
</dbReference>
<dbReference type="InterPro" id="IPR050706">
    <property type="entry name" value="Cyclic-di-GMP_PDE-like"/>
</dbReference>
<dbReference type="InterPro" id="IPR000160">
    <property type="entry name" value="GGDEF_dom"/>
</dbReference>
<feature type="domain" description="GGDEF" evidence="4">
    <location>
        <begin position="263"/>
        <end position="392"/>
    </location>
</feature>
<dbReference type="Pfam" id="PF16448">
    <property type="entry name" value="LapD_MoxY_N"/>
    <property type="match status" value="1"/>
</dbReference>
<protein>
    <submittedName>
        <fullName evidence="5">EAL domain-containing protein</fullName>
    </submittedName>
</protein>
<dbReference type="PROSITE" id="PS50887">
    <property type="entry name" value="GGDEF"/>
    <property type="match status" value="1"/>
</dbReference>
<feature type="domain" description="EAL" evidence="2">
    <location>
        <begin position="396"/>
        <end position="642"/>
    </location>
</feature>
<dbReference type="GO" id="GO:0016020">
    <property type="term" value="C:membrane"/>
    <property type="evidence" value="ECO:0007669"/>
    <property type="project" value="InterPro"/>
</dbReference>
<dbReference type="PANTHER" id="PTHR33121">
    <property type="entry name" value="CYCLIC DI-GMP PHOSPHODIESTERASE PDEF"/>
    <property type="match status" value="1"/>
</dbReference>
<dbReference type="InterPro" id="IPR035919">
    <property type="entry name" value="EAL_sf"/>
</dbReference>
<dbReference type="KEGG" id="fes:HER31_14625"/>
<gene>
    <name evidence="5" type="ORF">HER31_14625</name>
</gene>
<dbReference type="InterPro" id="IPR043128">
    <property type="entry name" value="Rev_trsase/Diguanyl_cyclase"/>
</dbReference>
<dbReference type="GO" id="GO:0007165">
    <property type="term" value="P:signal transduction"/>
    <property type="evidence" value="ECO:0007669"/>
    <property type="project" value="InterPro"/>
</dbReference>
<keyword evidence="1" id="KW-0472">Membrane</keyword>
<dbReference type="Pfam" id="PF00672">
    <property type="entry name" value="HAMP"/>
    <property type="match status" value="1"/>
</dbReference>
<reference evidence="5 6" key="1">
    <citation type="submission" date="2020-04" db="EMBL/GenBank/DDBJ databases">
        <title>Ferrimonas sp. S7 isolated from sea water.</title>
        <authorList>
            <person name="Bae S.S."/>
            <person name="Baek K."/>
        </authorList>
    </citation>
    <scope>NUCLEOTIDE SEQUENCE [LARGE SCALE GENOMIC DNA]</scope>
    <source>
        <strain evidence="5 6">S7</strain>
    </source>
</reference>
<dbReference type="SMART" id="SM00052">
    <property type="entry name" value="EAL"/>
    <property type="match status" value="1"/>
</dbReference>
<feature type="domain" description="HAMP" evidence="3">
    <location>
        <begin position="172"/>
        <end position="224"/>
    </location>
</feature>
<keyword evidence="1" id="KW-0812">Transmembrane</keyword>
<dbReference type="InterPro" id="IPR032244">
    <property type="entry name" value="LapD_MoxY_N"/>
</dbReference>
<dbReference type="GO" id="GO:0071111">
    <property type="term" value="F:cyclic-guanylate-specific phosphodiesterase activity"/>
    <property type="evidence" value="ECO:0007669"/>
    <property type="project" value="InterPro"/>
</dbReference>
<feature type="transmembrane region" description="Helical" evidence="1">
    <location>
        <begin position="145"/>
        <end position="171"/>
    </location>
</feature>
<dbReference type="InterPro" id="IPR003660">
    <property type="entry name" value="HAMP_dom"/>
</dbReference>
<organism evidence="5 6">
    <name type="scientific">Ferrimonas lipolytica</name>
    <dbReference type="NCBI Taxonomy" id="2724191"/>
    <lineage>
        <taxon>Bacteria</taxon>
        <taxon>Pseudomonadati</taxon>
        <taxon>Pseudomonadota</taxon>
        <taxon>Gammaproteobacteria</taxon>
        <taxon>Alteromonadales</taxon>
        <taxon>Ferrimonadaceae</taxon>
        <taxon>Ferrimonas</taxon>
    </lineage>
</organism>